<dbReference type="EnsemblBacteria" id="CAD75390">
    <property type="protein sequence ID" value="CAD75390"/>
    <property type="gene ID" value="RB7486"/>
</dbReference>
<dbReference type="InParanoid" id="Q7UNM8"/>
<organism evidence="1 2">
    <name type="scientific">Rhodopirellula baltica (strain DSM 10527 / NCIMB 13988 / SH1)</name>
    <dbReference type="NCBI Taxonomy" id="243090"/>
    <lineage>
        <taxon>Bacteria</taxon>
        <taxon>Pseudomonadati</taxon>
        <taxon>Planctomycetota</taxon>
        <taxon>Planctomycetia</taxon>
        <taxon>Pirellulales</taxon>
        <taxon>Pirellulaceae</taxon>
        <taxon>Rhodopirellula</taxon>
    </lineage>
</organism>
<accession>Q7UNM8</accession>
<gene>
    <name evidence="1" type="ordered locus">RB7486</name>
</gene>
<name>Q7UNM8_RHOBA</name>
<dbReference type="EMBL" id="BX294146">
    <property type="protein sequence ID" value="CAD75390.1"/>
    <property type="molecule type" value="Genomic_DNA"/>
</dbReference>
<dbReference type="Proteomes" id="UP000001025">
    <property type="component" value="Chromosome"/>
</dbReference>
<dbReference type="AlphaFoldDB" id="Q7UNM8"/>
<dbReference type="KEGG" id="rba:RB7486"/>
<protein>
    <submittedName>
        <fullName evidence="1">Uncharacterized protein</fullName>
    </submittedName>
</protein>
<keyword evidence="2" id="KW-1185">Reference proteome</keyword>
<evidence type="ECO:0000313" key="2">
    <source>
        <dbReference type="Proteomes" id="UP000001025"/>
    </source>
</evidence>
<dbReference type="PATRIC" id="fig|243090.15.peg.3614"/>
<reference evidence="1 2" key="1">
    <citation type="journal article" date="2003" name="Proc. Natl. Acad. Sci. U.S.A.">
        <title>Complete genome sequence of the marine planctomycete Pirellula sp. strain 1.</title>
        <authorList>
            <person name="Gloeckner F.O."/>
            <person name="Kube M."/>
            <person name="Bauer M."/>
            <person name="Teeling H."/>
            <person name="Lombardot T."/>
            <person name="Ludwig W."/>
            <person name="Gade D."/>
            <person name="Beck A."/>
            <person name="Borzym K."/>
            <person name="Heitmann K."/>
            <person name="Rabus R."/>
            <person name="Schlesner H."/>
            <person name="Amann R."/>
            <person name="Reinhardt R."/>
        </authorList>
    </citation>
    <scope>NUCLEOTIDE SEQUENCE [LARGE SCALE GENOMIC DNA]</scope>
    <source>
        <strain evidence="2">DSM 10527 / NCIMB 13988 / SH1</strain>
    </source>
</reference>
<sequence>MINPCYPARKPYPPRLVCPGHLFALNHAGEKPLSSDCKDLEMNRFDDENVLERLKRMTRIARQNGFEIRGEPLEGAGSTWCEIRGKRMLFLDLTQTAAEQALAIEEILEMTRMIRPNAPVAAPASVKQAA</sequence>
<dbReference type="HOGENOM" id="CLU_1936437_0_0_0"/>
<dbReference type="STRING" id="243090.RB7486"/>
<evidence type="ECO:0000313" key="1">
    <source>
        <dbReference type="EMBL" id="CAD75390.1"/>
    </source>
</evidence>
<dbReference type="OrthoDB" id="281891at2"/>
<proteinExistence type="predicted"/>